<organism evidence="2 3">
    <name type="scientific">Parasponia andersonii</name>
    <name type="common">Sponia andersonii</name>
    <dbReference type="NCBI Taxonomy" id="3476"/>
    <lineage>
        <taxon>Eukaryota</taxon>
        <taxon>Viridiplantae</taxon>
        <taxon>Streptophyta</taxon>
        <taxon>Embryophyta</taxon>
        <taxon>Tracheophyta</taxon>
        <taxon>Spermatophyta</taxon>
        <taxon>Magnoliopsida</taxon>
        <taxon>eudicotyledons</taxon>
        <taxon>Gunneridae</taxon>
        <taxon>Pentapetalae</taxon>
        <taxon>rosids</taxon>
        <taxon>fabids</taxon>
        <taxon>Rosales</taxon>
        <taxon>Cannabaceae</taxon>
        <taxon>Parasponia</taxon>
    </lineage>
</organism>
<accession>A0A2P5C8U3</accession>
<gene>
    <name evidence="2" type="ORF">PanWU01x14_173200</name>
</gene>
<proteinExistence type="predicted"/>
<dbReference type="AlphaFoldDB" id="A0A2P5C8U3"/>
<feature type="region of interest" description="Disordered" evidence="1">
    <location>
        <begin position="84"/>
        <end position="114"/>
    </location>
</feature>
<feature type="region of interest" description="Disordered" evidence="1">
    <location>
        <begin position="1"/>
        <end position="20"/>
    </location>
</feature>
<reference evidence="3" key="1">
    <citation type="submission" date="2016-06" db="EMBL/GenBank/DDBJ databases">
        <title>Parallel loss of symbiosis genes in relatives of nitrogen-fixing non-legume Parasponia.</title>
        <authorList>
            <person name="Van Velzen R."/>
            <person name="Holmer R."/>
            <person name="Bu F."/>
            <person name="Rutten L."/>
            <person name="Van Zeijl A."/>
            <person name="Liu W."/>
            <person name="Santuari L."/>
            <person name="Cao Q."/>
            <person name="Sharma T."/>
            <person name="Shen D."/>
            <person name="Roswanjaya Y."/>
            <person name="Wardhani T."/>
            <person name="Kalhor M.S."/>
            <person name="Jansen J."/>
            <person name="Van den Hoogen J."/>
            <person name="Gungor B."/>
            <person name="Hartog M."/>
            <person name="Hontelez J."/>
            <person name="Verver J."/>
            <person name="Yang W.-C."/>
            <person name="Schijlen E."/>
            <person name="Repin R."/>
            <person name="Schilthuizen M."/>
            <person name="Schranz E."/>
            <person name="Heidstra R."/>
            <person name="Miyata K."/>
            <person name="Fedorova E."/>
            <person name="Kohlen W."/>
            <person name="Bisseling T."/>
            <person name="Smit S."/>
            <person name="Geurts R."/>
        </authorList>
    </citation>
    <scope>NUCLEOTIDE SEQUENCE [LARGE SCALE GENOMIC DNA]</scope>
    <source>
        <strain evidence="3">cv. WU1-14</strain>
    </source>
</reference>
<evidence type="ECO:0000256" key="1">
    <source>
        <dbReference type="SAM" id="MobiDB-lite"/>
    </source>
</evidence>
<feature type="compositionally biased region" description="Basic residues" evidence="1">
    <location>
        <begin position="101"/>
        <end position="114"/>
    </location>
</feature>
<dbReference type="EMBL" id="JXTB01000159">
    <property type="protein sequence ID" value="PON57414.1"/>
    <property type="molecule type" value="Genomic_DNA"/>
</dbReference>
<evidence type="ECO:0000313" key="2">
    <source>
        <dbReference type="EMBL" id="PON57414.1"/>
    </source>
</evidence>
<protein>
    <submittedName>
        <fullName evidence="2">Uncharacterized protein</fullName>
    </submittedName>
</protein>
<dbReference type="Proteomes" id="UP000237105">
    <property type="component" value="Unassembled WGS sequence"/>
</dbReference>
<comment type="caution">
    <text evidence="2">The sequence shown here is derived from an EMBL/GenBank/DDBJ whole genome shotgun (WGS) entry which is preliminary data.</text>
</comment>
<name>A0A2P5C8U3_PARAD</name>
<evidence type="ECO:0000313" key="3">
    <source>
        <dbReference type="Proteomes" id="UP000237105"/>
    </source>
</evidence>
<keyword evidence="3" id="KW-1185">Reference proteome</keyword>
<sequence length="114" mass="12558">MDDHCSPRAHGGASQRVGSPETPLLSLQFRSYVSPISLSLSLSLSPNCALSLSLSQQSLRLETAEVTHQCLKLREAKKAITQQSKVANISDRPDSGMGARRVFKFRPPSRRRLL</sequence>